<evidence type="ECO:0008006" key="4">
    <source>
        <dbReference type="Google" id="ProtNLM"/>
    </source>
</evidence>
<dbReference type="PROSITE" id="PS51257">
    <property type="entry name" value="PROKAR_LIPOPROTEIN"/>
    <property type="match status" value="1"/>
</dbReference>
<proteinExistence type="predicted"/>
<evidence type="ECO:0000313" key="3">
    <source>
        <dbReference type="Proteomes" id="UP000184287"/>
    </source>
</evidence>
<dbReference type="AlphaFoldDB" id="A0A1M5J6K6"/>
<dbReference type="CDD" id="cd12105">
    <property type="entry name" value="HmuY"/>
    <property type="match status" value="1"/>
</dbReference>
<dbReference type="RefSeq" id="WP_143166913.1">
    <property type="nucleotide sequence ID" value="NZ_FQUQ01000005.1"/>
</dbReference>
<dbReference type="EMBL" id="FQUQ01000005">
    <property type="protein sequence ID" value="SHG35633.1"/>
    <property type="molecule type" value="Genomic_DNA"/>
</dbReference>
<accession>A0A1M5J6K6</accession>
<protein>
    <recommendedName>
        <fullName evidence="4">HmuY protein</fullName>
    </recommendedName>
</protein>
<sequence length="237" mass="26613">MNKIKSILFMLTLSMGCLVACKKDKTPDPVPEPEFVEVSAHVKKYKNGTVVVNRLPMPDLKDISTRGYFNFDKMAFVDAGKLKTKEWDIVFEGLYAGTVFPNNGNTEEDFPWFGNAAKVIFSGIVKPFDEVTALPDNFVFPTGKTNLSTAESNTEIARTNPIYWGYTTLDVDGGFSHFGVWKGKTFLWKLDDGRVVKFELINVYNNAPEENNIKSVPGYLSFRYFIGKAGSKDLKTN</sequence>
<evidence type="ECO:0000313" key="2">
    <source>
        <dbReference type="EMBL" id="SHG35633.1"/>
    </source>
</evidence>
<dbReference type="InterPro" id="IPR025921">
    <property type="entry name" value="HmuY"/>
</dbReference>
<keyword evidence="3" id="KW-1185">Reference proteome</keyword>
<evidence type="ECO:0000256" key="1">
    <source>
        <dbReference type="SAM" id="SignalP"/>
    </source>
</evidence>
<feature type="signal peptide" evidence="1">
    <location>
        <begin position="1"/>
        <end position="20"/>
    </location>
</feature>
<dbReference type="STRING" id="288992.SAMN04488522_105200"/>
<name>A0A1M5J6K6_9SPHI</name>
<dbReference type="OrthoDB" id="1190814at2"/>
<feature type="chain" id="PRO_5012274071" description="HmuY protein" evidence="1">
    <location>
        <begin position="21"/>
        <end position="237"/>
    </location>
</feature>
<keyword evidence="1" id="KW-0732">Signal</keyword>
<reference evidence="3" key="1">
    <citation type="submission" date="2016-11" db="EMBL/GenBank/DDBJ databases">
        <authorList>
            <person name="Varghese N."/>
            <person name="Submissions S."/>
        </authorList>
    </citation>
    <scope>NUCLEOTIDE SEQUENCE [LARGE SCALE GENOMIC DNA]</scope>
    <source>
        <strain evidence="3">DSM 16990</strain>
    </source>
</reference>
<organism evidence="2 3">
    <name type="scientific">Pedobacter caeni</name>
    <dbReference type="NCBI Taxonomy" id="288992"/>
    <lineage>
        <taxon>Bacteria</taxon>
        <taxon>Pseudomonadati</taxon>
        <taxon>Bacteroidota</taxon>
        <taxon>Sphingobacteriia</taxon>
        <taxon>Sphingobacteriales</taxon>
        <taxon>Sphingobacteriaceae</taxon>
        <taxon>Pedobacter</taxon>
    </lineage>
</organism>
<gene>
    <name evidence="2" type="ORF">SAMN04488522_105200</name>
</gene>
<dbReference type="Proteomes" id="UP000184287">
    <property type="component" value="Unassembled WGS sequence"/>
</dbReference>